<dbReference type="InterPro" id="IPR047873">
    <property type="entry name" value="Ribosomal_uL16"/>
</dbReference>
<organism evidence="4 5">
    <name type="scientific">Cordylochernes scorpioides</name>
    <dbReference type="NCBI Taxonomy" id="51811"/>
    <lineage>
        <taxon>Eukaryota</taxon>
        <taxon>Metazoa</taxon>
        <taxon>Ecdysozoa</taxon>
        <taxon>Arthropoda</taxon>
        <taxon>Chelicerata</taxon>
        <taxon>Arachnida</taxon>
        <taxon>Pseudoscorpiones</taxon>
        <taxon>Cheliferoidea</taxon>
        <taxon>Chernetidae</taxon>
        <taxon>Cordylochernes</taxon>
    </lineage>
</organism>
<proteinExistence type="inferred from homology"/>
<dbReference type="Gene3D" id="3.90.1170.10">
    <property type="entry name" value="Ribosomal protein L10e/L16"/>
    <property type="match status" value="1"/>
</dbReference>
<evidence type="ECO:0000256" key="2">
    <source>
        <dbReference type="ARBA" id="ARBA00022980"/>
    </source>
</evidence>
<evidence type="ECO:0000313" key="5">
    <source>
        <dbReference type="Proteomes" id="UP001235939"/>
    </source>
</evidence>
<dbReference type="Proteomes" id="UP001235939">
    <property type="component" value="Chromosome 23"/>
</dbReference>
<name>A0ABY6LQ19_9ARAC</name>
<keyword evidence="5" id="KW-1185">Reference proteome</keyword>
<evidence type="ECO:0000313" key="4">
    <source>
        <dbReference type="EMBL" id="UYV83196.1"/>
    </source>
</evidence>
<dbReference type="InterPro" id="IPR001197">
    <property type="entry name" value="Ribosomal_uL16_euk_arch"/>
</dbReference>
<dbReference type="Pfam" id="PF00252">
    <property type="entry name" value="Ribosomal_L16"/>
    <property type="match status" value="1"/>
</dbReference>
<comment type="similarity">
    <text evidence="1">Belongs to the universal ribosomal protein uL16 family.</text>
</comment>
<keyword evidence="2" id="KW-0689">Ribosomal protein</keyword>
<sequence>MHCSEAYLKELSSEALEAACICVNKYLSKVCDKDAFHLRMRVHPFHVLCMNKMLPCAGADRLQTEMRGAYGCLSMLKNIENKFRWQFGLKVPCLRTICSITNMAPAQNPPLRGRREKQHK</sequence>
<dbReference type="InterPro" id="IPR016180">
    <property type="entry name" value="Ribosomal_uL16_dom"/>
</dbReference>
<evidence type="ECO:0000256" key="3">
    <source>
        <dbReference type="ARBA" id="ARBA00023274"/>
    </source>
</evidence>
<dbReference type="EMBL" id="CP092885">
    <property type="protein sequence ID" value="UYV83196.1"/>
    <property type="molecule type" value="Genomic_DNA"/>
</dbReference>
<accession>A0ABY6LQ19</accession>
<dbReference type="InterPro" id="IPR036920">
    <property type="entry name" value="Ribosomal_uL16_sf"/>
</dbReference>
<dbReference type="SUPFAM" id="SSF54686">
    <property type="entry name" value="Ribosomal protein L16p/L10e"/>
    <property type="match status" value="1"/>
</dbReference>
<keyword evidence="3" id="KW-0687">Ribonucleoprotein</keyword>
<gene>
    <name evidence="4" type="ORF">LAZ67_23000143</name>
</gene>
<evidence type="ECO:0000256" key="1">
    <source>
        <dbReference type="ARBA" id="ARBA00008931"/>
    </source>
</evidence>
<dbReference type="CDD" id="cd01433">
    <property type="entry name" value="Ribosomal_L16_L10e"/>
    <property type="match status" value="1"/>
</dbReference>
<protein>
    <submittedName>
        <fullName evidence="4">Rpl10</fullName>
    </submittedName>
</protein>
<dbReference type="PANTHER" id="PTHR11726">
    <property type="entry name" value="60S RIBOSOMAL PROTEIN L10"/>
    <property type="match status" value="1"/>
</dbReference>
<reference evidence="4 5" key="1">
    <citation type="submission" date="2022-03" db="EMBL/GenBank/DDBJ databases">
        <title>A chromosomal length assembly of Cordylochernes scorpioides.</title>
        <authorList>
            <person name="Zeh D."/>
            <person name="Zeh J."/>
        </authorList>
    </citation>
    <scope>NUCLEOTIDE SEQUENCE [LARGE SCALE GENOMIC DNA]</scope>
    <source>
        <strain evidence="4">IN4F17</strain>
        <tissue evidence="4">Whole Body</tissue>
    </source>
</reference>